<organism evidence="2 3">
    <name type="scientific">Bradyrhizobium icense</name>
    <dbReference type="NCBI Taxonomy" id="1274631"/>
    <lineage>
        <taxon>Bacteria</taxon>
        <taxon>Pseudomonadati</taxon>
        <taxon>Pseudomonadota</taxon>
        <taxon>Alphaproteobacteria</taxon>
        <taxon>Hyphomicrobiales</taxon>
        <taxon>Nitrobacteraceae</taxon>
        <taxon>Bradyrhizobium</taxon>
    </lineage>
</organism>
<name>A0A1B1UCS8_9BRAD</name>
<feature type="transmembrane region" description="Helical" evidence="1">
    <location>
        <begin position="302"/>
        <end position="320"/>
    </location>
</feature>
<feature type="transmembrane region" description="Helical" evidence="1">
    <location>
        <begin position="47"/>
        <end position="66"/>
    </location>
</feature>
<feature type="transmembrane region" description="Helical" evidence="1">
    <location>
        <begin position="327"/>
        <end position="345"/>
    </location>
</feature>
<protein>
    <recommendedName>
        <fullName evidence="4">Glycosyltransferase RgtA/B/C/D-like domain-containing protein</fullName>
    </recommendedName>
</protein>
<dbReference type="RefSeq" id="WP_065727844.1">
    <property type="nucleotide sequence ID" value="NZ_CP016428.1"/>
</dbReference>
<dbReference type="KEGG" id="bic:LMTR13_10725"/>
<gene>
    <name evidence="2" type="ORF">LMTR13_10725</name>
</gene>
<feature type="transmembrane region" description="Helical" evidence="1">
    <location>
        <begin position="376"/>
        <end position="395"/>
    </location>
</feature>
<feature type="transmembrane region" description="Helical" evidence="1">
    <location>
        <begin position="164"/>
        <end position="184"/>
    </location>
</feature>
<evidence type="ECO:0008006" key="4">
    <source>
        <dbReference type="Google" id="ProtNLM"/>
    </source>
</evidence>
<evidence type="ECO:0000256" key="1">
    <source>
        <dbReference type="SAM" id="Phobius"/>
    </source>
</evidence>
<dbReference type="EMBL" id="CP016428">
    <property type="protein sequence ID" value="ANW00567.1"/>
    <property type="molecule type" value="Genomic_DNA"/>
</dbReference>
<evidence type="ECO:0000313" key="3">
    <source>
        <dbReference type="Proteomes" id="UP000092839"/>
    </source>
</evidence>
<keyword evidence="1" id="KW-0812">Transmembrane</keyword>
<feature type="transmembrane region" description="Helical" evidence="1">
    <location>
        <begin position="78"/>
        <end position="98"/>
    </location>
</feature>
<feature type="transmembrane region" description="Helical" evidence="1">
    <location>
        <begin position="351"/>
        <end position="369"/>
    </location>
</feature>
<feature type="transmembrane region" description="Helical" evidence="1">
    <location>
        <begin position="191"/>
        <end position="209"/>
    </location>
</feature>
<dbReference type="AlphaFoldDB" id="A0A1B1UCS8"/>
<keyword evidence="1" id="KW-1133">Transmembrane helix</keyword>
<keyword evidence="1" id="KW-0472">Membrane</keyword>
<feature type="transmembrane region" description="Helical" evidence="1">
    <location>
        <begin position="7"/>
        <end position="27"/>
    </location>
</feature>
<keyword evidence="3" id="KW-1185">Reference proteome</keyword>
<proteinExistence type="predicted"/>
<accession>A0A1B1UCS8</accession>
<evidence type="ECO:0000313" key="2">
    <source>
        <dbReference type="EMBL" id="ANW00567.1"/>
    </source>
</evidence>
<dbReference type="Proteomes" id="UP000092839">
    <property type="component" value="Chromosome"/>
</dbReference>
<reference evidence="2 3" key="1">
    <citation type="submission" date="2016-07" db="EMBL/GenBank/DDBJ databases">
        <title>Complete genome sequence of Bradyrhizobium icense LMTR 13T, a potential inoculant strain isolated from lima bean (Phaseolus lunatus) in Peru.</title>
        <authorList>
            <person name="Ormeno-Orrillo E."/>
            <person name="Duran D."/>
            <person name="Rogel M.A."/>
            <person name="Rey L."/>
            <person name="Imperial J."/>
            <person name="Ruiz-Argueso T."/>
            <person name="Martinez-Romero E."/>
        </authorList>
    </citation>
    <scope>NUCLEOTIDE SEQUENCE [LARGE SCALE GENOMIC DNA]</scope>
    <source>
        <strain evidence="2 3">LMTR 13</strain>
    </source>
</reference>
<feature type="transmembrane region" description="Helical" evidence="1">
    <location>
        <begin position="128"/>
        <end position="144"/>
    </location>
</feature>
<sequence length="533" mass="58393">MKLKIHPLIVGLTFASTFVVLLCILFNPRWETNDDVAMSMVAHGYGLAAYGTPNLLFSNVLWGYLVRALPTVHGVLGYSLATLGTIALVGTAFVYFLYRLGASYLTSAFLIVLLLFRPVLFPQFTINAGLLACAAVLGLLVYARNQSSLCLAASCAFAFLSYLVRSWEFALVMGVALPCLPWALFQKERRVQLALTLTICAILAAWFFGNWSTSGPDWNYFWQLNAARAPFTDFDAKARLLAQPDIMARHNLSKNDVELLSGWFVIDRQIANPEQLQSILSELGPSGVSAQFESVRTAISSLAEPQLFPLLAVAIVLLTLKLRRRVILSWLLFLCGLVAMGLVGRPGLLRVYFPLLVLLILLPIALDSAASSLKRVVIVIVLAGASLISASTIIAEARISDRMLADVQASHYRTSDSIVVWGDSFPFEHAFPLLFTNPDLRGLRIYGLGVFTFAPFAVARAEEAEGRGLVTRLKSADGIMISARDGSLTLLGTYCAEHLRAEMATAIVFESKRWTVRNARCDIQTAVPSGGYR</sequence>
<dbReference type="OrthoDB" id="8207695at2"/>